<reference evidence="1" key="1">
    <citation type="submission" date="2024-05" db="EMBL/GenBank/DDBJ databases">
        <title>Planctomycetes of the genus Singulisphaera possess chitinolytic capabilities.</title>
        <authorList>
            <person name="Ivanova A."/>
        </authorList>
    </citation>
    <scope>NUCLEOTIDE SEQUENCE</scope>
    <source>
        <strain evidence="1">Ch08T</strain>
    </source>
</reference>
<organism evidence="1">
    <name type="scientific">Singulisphaera sp. Ch08</name>
    <dbReference type="NCBI Taxonomy" id="3120278"/>
    <lineage>
        <taxon>Bacteria</taxon>
        <taxon>Pseudomonadati</taxon>
        <taxon>Planctomycetota</taxon>
        <taxon>Planctomycetia</taxon>
        <taxon>Isosphaerales</taxon>
        <taxon>Isosphaeraceae</taxon>
        <taxon>Singulisphaera</taxon>
    </lineage>
</organism>
<name>A0AAU7CGN5_9BACT</name>
<dbReference type="RefSeq" id="WP_406696552.1">
    <property type="nucleotide sequence ID" value="NZ_CP155447.1"/>
</dbReference>
<accession>A0AAU7CGN5</accession>
<protein>
    <submittedName>
        <fullName evidence="1">Uncharacterized protein</fullName>
    </submittedName>
</protein>
<dbReference type="EMBL" id="CP155447">
    <property type="protein sequence ID" value="XBH03811.1"/>
    <property type="molecule type" value="Genomic_DNA"/>
</dbReference>
<sequence length="100" mass="11024">MRYRIAEIPPVRPEVEEYRLHRMTNCHVGATNCAAPPGGVPTGPIGLRLRAILTKFAGSHRLAVRPIQRLASDLFVLDNLLGTIPKLKRQVTHALDPVIA</sequence>
<gene>
    <name evidence="1" type="ORF">V5E97_36775</name>
</gene>
<evidence type="ECO:0000313" key="1">
    <source>
        <dbReference type="EMBL" id="XBH03811.1"/>
    </source>
</evidence>
<dbReference type="AlphaFoldDB" id="A0AAU7CGN5"/>
<proteinExistence type="predicted"/>